<dbReference type="PRINTS" id="PR00164">
    <property type="entry name" value="ABC2TRNSPORT"/>
</dbReference>
<dbReference type="Pfam" id="PF12698">
    <property type="entry name" value="ABC2_membrane_3"/>
    <property type="match status" value="1"/>
</dbReference>
<dbReference type="GO" id="GO:0140359">
    <property type="term" value="F:ABC-type transporter activity"/>
    <property type="evidence" value="ECO:0007669"/>
    <property type="project" value="InterPro"/>
</dbReference>
<feature type="transmembrane region" description="Helical" evidence="8">
    <location>
        <begin position="229"/>
        <end position="254"/>
    </location>
</feature>
<evidence type="ECO:0000256" key="6">
    <source>
        <dbReference type="ARBA" id="ARBA00022989"/>
    </source>
</evidence>
<dbReference type="InterPro" id="IPR000412">
    <property type="entry name" value="ABC_2_transport"/>
</dbReference>
<dbReference type="EMBL" id="FOCX01000007">
    <property type="protein sequence ID" value="SEO02060.1"/>
    <property type="molecule type" value="Genomic_DNA"/>
</dbReference>
<feature type="domain" description="ABC transmembrane type-2" evidence="9">
    <location>
        <begin position="190"/>
        <end position="419"/>
    </location>
</feature>
<evidence type="ECO:0000313" key="10">
    <source>
        <dbReference type="EMBL" id="SEO02060.1"/>
    </source>
</evidence>
<evidence type="ECO:0000256" key="8">
    <source>
        <dbReference type="SAM" id="Phobius"/>
    </source>
</evidence>
<keyword evidence="3" id="KW-0813">Transport</keyword>
<evidence type="ECO:0000256" key="3">
    <source>
        <dbReference type="ARBA" id="ARBA00022448"/>
    </source>
</evidence>
<dbReference type="PROSITE" id="PS51012">
    <property type="entry name" value="ABC_TM2"/>
    <property type="match status" value="1"/>
</dbReference>
<comment type="similarity">
    <text evidence="2">Belongs to the ABC-2 integral membrane protein family.</text>
</comment>
<feature type="transmembrane region" description="Helical" evidence="8">
    <location>
        <begin position="21"/>
        <end position="40"/>
    </location>
</feature>
<dbReference type="Proteomes" id="UP000198775">
    <property type="component" value="Unassembled WGS sequence"/>
</dbReference>
<keyword evidence="6 8" id="KW-1133">Transmembrane helix</keyword>
<sequence>MRRVPALLTALSKDWLRNREAVFFAFLFPVVLLVIFSAVFGGGVGEFTVYVQNQDRTADGEPTNLSETFVTALNETDVLSVRTIDPDRNVTAWNRESDTTGATRVVVVPDGFDEQVRAGSARARRAVILDTVNRALSGLDENETETRLNGTNRTEIRRGTRAMTNGTNVSGPAEIVFYAASDDETAPAVRGVLGSVVARFNDEALGVEEPPTTVTTGDLGSRNLTGVDYFLPALIAAVVLINGLVTLPSIVAGFGSDGTLKRLAATPLRKRDWILANVVMQAVLAVLVTALMVVVAHLAFGVTVIPGPLSIALILLGAVTFAGFGMALGSLVRSPDAATSLGMAVALPTMFVSGVFWELDLMPASLQTAATLLPVYHFHRGLRRLMVLDTTDGVAVPFAILGVGAALALVAAIRLTTWQDL</sequence>
<dbReference type="InterPro" id="IPR013525">
    <property type="entry name" value="ABC2_TM"/>
</dbReference>
<evidence type="ECO:0000256" key="2">
    <source>
        <dbReference type="ARBA" id="ARBA00007783"/>
    </source>
</evidence>
<evidence type="ECO:0000256" key="4">
    <source>
        <dbReference type="ARBA" id="ARBA00022475"/>
    </source>
</evidence>
<keyword evidence="4" id="KW-1003">Cell membrane</keyword>
<proteinExistence type="inferred from homology"/>
<evidence type="ECO:0000313" key="11">
    <source>
        <dbReference type="Proteomes" id="UP000198775"/>
    </source>
</evidence>
<protein>
    <submittedName>
        <fullName evidence="10">ABC-2 type transport system permease protein</fullName>
    </submittedName>
</protein>
<organism evidence="10 11">
    <name type="scientific">Halorientalis persicus</name>
    <dbReference type="NCBI Taxonomy" id="1367881"/>
    <lineage>
        <taxon>Archaea</taxon>
        <taxon>Methanobacteriati</taxon>
        <taxon>Methanobacteriota</taxon>
        <taxon>Stenosarchaea group</taxon>
        <taxon>Halobacteria</taxon>
        <taxon>Halobacteriales</taxon>
        <taxon>Haloarculaceae</taxon>
        <taxon>Halorientalis</taxon>
    </lineage>
</organism>
<dbReference type="PANTHER" id="PTHR30294">
    <property type="entry name" value="MEMBRANE COMPONENT OF ABC TRANSPORTER YHHJ-RELATED"/>
    <property type="match status" value="1"/>
</dbReference>
<keyword evidence="11" id="KW-1185">Reference proteome</keyword>
<dbReference type="GO" id="GO:0043190">
    <property type="term" value="C:ATP-binding cassette (ABC) transporter complex"/>
    <property type="evidence" value="ECO:0007669"/>
    <property type="project" value="InterPro"/>
</dbReference>
<dbReference type="RefSeq" id="WP_092659420.1">
    <property type="nucleotide sequence ID" value="NZ_FOCX01000007.1"/>
</dbReference>
<name>A0A1H8LA48_9EURY</name>
<dbReference type="OrthoDB" id="147058at2157"/>
<feature type="transmembrane region" description="Helical" evidence="8">
    <location>
        <begin position="338"/>
        <end position="357"/>
    </location>
</feature>
<reference evidence="11" key="1">
    <citation type="submission" date="2016-10" db="EMBL/GenBank/DDBJ databases">
        <authorList>
            <person name="Varghese N."/>
            <person name="Submissions S."/>
        </authorList>
    </citation>
    <scope>NUCLEOTIDE SEQUENCE [LARGE SCALE GENOMIC DNA]</scope>
    <source>
        <strain evidence="11">IBRC-M 10043</strain>
    </source>
</reference>
<feature type="transmembrane region" description="Helical" evidence="8">
    <location>
        <begin position="311"/>
        <end position="331"/>
    </location>
</feature>
<keyword evidence="5 8" id="KW-0812">Transmembrane</keyword>
<dbReference type="InterPro" id="IPR051449">
    <property type="entry name" value="ABC-2_transporter_component"/>
</dbReference>
<evidence type="ECO:0000256" key="1">
    <source>
        <dbReference type="ARBA" id="ARBA00004651"/>
    </source>
</evidence>
<dbReference type="InterPro" id="IPR047817">
    <property type="entry name" value="ABC2_TM_bact-type"/>
</dbReference>
<comment type="subcellular location">
    <subcellularLocation>
        <location evidence="1">Cell membrane</location>
        <topology evidence="1">Multi-pass membrane protein</topology>
    </subcellularLocation>
</comment>
<evidence type="ECO:0000256" key="5">
    <source>
        <dbReference type="ARBA" id="ARBA00022692"/>
    </source>
</evidence>
<dbReference type="AlphaFoldDB" id="A0A1H8LA48"/>
<gene>
    <name evidence="10" type="ORF">SAMN05216388_100769</name>
</gene>
<dbReference type="PANTHER" id="PTHR30294:SF29">
    <property type="entry name" value="MULTIDRUG ABC TRANSPORTER PERMEASE YBHS-RELATED"/>
    <property type="match status" value="1"/>
</dbReference>
<accession>A0A1H8LA48</accession>
<keyword evidence="7 8" id="KW-0472">Membrane</keyword>
<feature type="transmembrane region" description="Helical" evidence="8">
    <location>
        <begin position="274"/>
        <end position="299"/>
    </location>
</feature>
<evidence type="ECO:0000256" key="7">
    <source>
        <dbReference type="ARBA" id="ARBA00023136"/>
    </source>
</evidence>
<feature type="transmembrane region" description="Helical" evidence="8">
    <location>
        <begin position="394"/>
        <end position="415"/>
    </location>
</feature>
<evidence type="ECO:0000259" key="9">
    <source>
        <dbReference type="PROSITE" id="PS51012"/>
    </source>
</evidence>